<accession>A0A1Y3R7W2</accession>
<keyword evidence="2 3" id="KW-0548">Nucleotidyltransferase</keyword>
<dbReference type="EC" id="2.7.7.60" evidence="3"/>
<evidence type="ECO:0000256" key="3">
    <source>
        <dbReference type="HAMAP-Rule" id="MF_00108"/>
    </source>
</evidence>
<dbReference type="EMBL" id="NFHB01000001">
    <property type="protein sequence ID" value="OUN04850.1"/>
    <property type="molecule type" value="Genomic_DNA"/>
</dbReference>
<dbReference type="PANTHER" id="PTHR32125">
    <property type="entry name" value="2-C-METHYL-D-ERYTHRITOL 4-PHOSPHATE CYTIDYLYLTRANSFERASE, CHLOROPLASTIC"/>
    <property type="match status" value="1"/>
</dbReference>
<dbReference type="SUPFAM" id="SSF53448">
    <property type="entry name" value="Nucleotide-diphospho-sugar transferases"/>
    <property type="match status" value="1"/>
</dbReference>
<dbReference type="FunFam" id="3.90.550.10:FF:000003">
    <property type="entry name" value="2-C-methyl-D-erythritol 4-phosphate cytidylyltransferase"/>
    <property type="match status" value="1"/>
</dbReference>
<dbReference type="AlphaFoldDB" id="A0A1Y3R7W2"/>
<comment type="pathway">
    <text evidence="3">Isoprenoid biosynthesis; isopentenyl diphosphate biosynthesis via DXP pathway; isopentenyl diphosphate from 1-deoxy-D-xylulose 5-phosphate: step 2/6.</text>
</comment>
<dbReference type="NCBIfam" id="NF001186">
    <property type="entry name" value="PRK00155.2-3"/>
    <property type="match status" value="1"/>
</dbReference>
<dbReference type="InterPro" id="IPR034683">
    <property type="entry name" value="IspD/TarI"/>
</dbReference>
<evidence type="ECO:0000313" key="5">
    <source>
        <dbReference type="Proteomes" id="UP000195772"/>
    </source>
</evidence>
<protein>
    <recommendedName>
        <fullName evidence="3">2-C-methyl-D-erythritol 4-phosphate cytidylyltransferase</fullName>
        <ecNumber evidence="3">2.7.7.60</ecNumber>
    </recommendedName>
    <alternativeName>
        <fullName evidence="3">4-diphosphocytidyl-2C-methyl-D-erythritol synthase</fullName>
    </alternativeName>
    <alternativeName>
        <fullName evidence="3">MEP cytidylyltransferase</fullName>
        <shortName evidence="3">MCT</shortName>
    </alternativeName>
</protein>
<dbReference type="InterPro" id="IPR001228">
    <property type="entry name" value="IspD"/>
</dbReference>
<keyword evidence="3" id="KW-0414">Isoprene biosynthesis</keyword>
<evidence type="ECO:0000256" key="1">
    <source>
        <dbReference type="ARBA" id="ARBA00022679"/>
    </source>
</evidence>
<dbReference type="Gene3D" id="3.90.550.10">
    <property type="entry name" value="Spore Coat Polysaccharide Biosynthesis Protein SpsA, Chain A"/>
    <property type="match status" value="1"/>
</dbReference>
<evidence type="ECO:0000256" key="2">
    <source>
        <dbReference type="ARBA" id="ARBA00022695"/>
    </source>
</evidence>
<reference evidence="5" key="1">
    <citation type="submission" date="2017-04" db="EMBL/GenBank/DDBJ databases">
        <title>Function of individual gut microbiota members based on whole genome sequencing of pure cultures obtained from chicken caecum.</title>
        <authorList>
            <person name="Medvecky M."/>
            <person name="Cejkova D."/>
            <person name="Polansky O."/>
            <person name="Karasova D."/>
            <person name="Kubasova T."/>
            <person name="Cizek A."/>
            <person name="Rychlik I."/>
        </authorList>
    </citation>
    <scope>NUCLEOTIDE SEQUENCE [LARGE SCALE GENOMIC DNA]</scope>
    <source>
        <strain evidence="5">An90</strain>
    </source>
</reference>
<dbReference type="Pfam" id="PF01128">
    <property type="entry name" value="IspD"/>
    <property type="match status" value="1"/>
</dbReference>
<feature type="site" description="Positions MEP for the nucleophilic attack" evidence="3">
    <location>
        <position position="207"/>
    </location>
</feature>
<dbReference type="InterPro" id="IPR050088">
    <property type="entry name" value="IspD/TarI_cytidylyltransf_bact"/>
</dbReference>
<name>A0A1Y3R7W2_9BACT</name>
<dbReference type="Proteomes" id="UP000195772">
    <property type="component" value="Unassembled WGS sequence"/>
</dbReference>
<dbReference type="GO" id="GO:0050518">
    <property type="term" value="F:2-C-methyl-D-erythritol 4-phosphate cytidylyltransferase activity"/>
    <property type="evidence" value="ECO:0007669"/>
    <property type="project" value="UniProtKB-UniRule"/>
</dbReference>
<dbReference type="UniPathway" id="UPA00056">
    <property type="reaction ID" value="UER00093"/>
</dbReference>
<comment type="catalytic activity">
    <reaction evidence="3">
        <text>2-C-methyl-D-erythritol 4-phosphate + CTP + H(+) = 4-CDP-2-C-methyl-D-erythritol + diphosphate</text>
        <dbReference type="Rhea" id="RHEA:13429"/>
        <dbReference type="ChEBI" id="CHEBI:15378"/>
        <dbReference type="ChEBI" id="CHEBI:33019"/>
        <dbReference type="ChEBI" id="CHEBI:37563"/>
        <dbReference type="ChEBI" id="CHEBI:57823"/>
        <dbReference type="ChEBI" id="CHEBI:58262"/>
        <dbReference type="EC" id="2.7.7.60"/>
    </reaction>
</comment>
<dbReference type="OrthoDB" id="9806837at2"/>
<dbReference type="NCBIfam" id="TIGR00453">
    <property type="entry name" value="ispD"/>
    <property type="match status" value="1"/>
</dbReference>
<feature type="site" description="Transition state stabilizer" evidence="3">
    <location>
        <position position="24"/>
    </location>
</feature>
<dbReference type="GO" id="GO:0019288">
    <property type="term" value="P:isopentenyl diphosphate biosynthetic process, methylerythritol 4-phosphate pathway"/>
    <property type="evidence" value="ECO:0007669"/>
    <property type="project" value="UniProtKB-UniRule"/>
</dbReference>
<feature type="site" description="Positions MEP for the nucleophilic attack" evidence="3">
    <location>
        <position position="153"/>
    </location>
</feature>
<comment type="function">
    <text evidence="3">Catalyzes the formation of 4-diphosphocytidyl-2-C-methyl-D-erythritol from CTP and 2-C-methyl-D-erythritol 4-phosphate (MEP).</text>
</comment>
<keyword evidence="1 3" id="KW-0808">Transferase</keyword>
<gene>
    <name evidence="3" type="primary">ispD</name>
    <name evidence="4" type="ORF">B5G41_00630</name>
</gene>
<dbReference type="CDD" id="cd02516">
    <property type="entry name" value="CDP-ME_synthetase"/>
    <property type="match status" value="1"/>
</dbReference>
<dbReference type="eggNOG" id="COG1211">
    <property type="taxonomic scope" value="Bacteria"/>
</dbReference>
<sequence>MEQQIGVIIVAGGGGTRMGGSRPKQFMMLGGLPVLAHTINNFAGALPGAEIVVVLPAEHADFWKDFAARFDIAAHTVTTGGDERFHSVKNGLKALKRDPELIAVQDGVRPLASHGMIRRAVAAAAEHGTAIPVVEAVDSYRETDGTASRIVDRRRLRIVQTPQVFRADILRRAYEAEYRPEFTDDASVVEQAGEAVFLCEGERTNLKITTPEDMVIAEALLAGREKTEEDTDGENL</sequence>
<comment type="similarity">
    <text evidence="3">Belongs to the IspD/TarI cytidylyltransferase family. IspD subfamily.</text>
</comment>
<dbReference type="InterPro" id="IPR029044">
    <property type="entry name" value="Nucleotide-diphossugar_trans"/>
</dbReference>
<proteinExistence type="inferred from homology"/>
<dbReference type="RefSeq" id="WP_018695237.1">
    <property type="nucleotide sequence ID" value="NZ_AP025562.1"/>
</dbReference>
<dbReference type="PANTHER" id="PTHR32125:SF4">
    <property type="entry name" value="2-C-METHYL-D-ERYTHRITOL 4-PHOSPHATE CYTIDYLYLTRANSFERASE, CHLOROPLASTIC"/>
    <property type="match status" value="1"/>
</dbReference>
<comment type="caution">
    <text evidence="4">The sequence shown here is derived from an EMBL/GenBank/DDBJ whole genome shotgun (WGS) entry which is preliminary data.</text>
</comment>
<feature type="site" description="Transition state stabilizer" evidence="3">
    <location>
        <position position="17"/>
    </location>
</feature>
<dbReference type="HAMAP" id="MF_00108">
    <property type="entry name" value="IspD"/>
    <property type="match status" value="1"/>
</dbReference>
<organism evidence="4 5">
    <name type="scientific">Alistipes onderdonkii</name>
    <dbReference type="NCBI Taxonomy" id="328813"/>
    <lineage>
        <taxon>Bacteria</taxon>
        <taxon>Pseudomonadati</taxon>
        <taxon>Bacteroidota</taxon>
        <taxon>Bacteroidia</taxon>
        <taxon>Bacteroidales</taxon>
        <taxon>Rikenellaceae</taxon>
        <taxon>Alistipes</taxon>
    </lineage>
</organism>
<evidence type="ECO:0000313" key="4">
    <source>
        <dbReference type="EMBL" id="OUN04850.1"/>
    </source>
</evidence>